<organism evidence="3 4">
    <name type="scientific">Gordonia desulfuricans</name>
    <dbReference type="NCBI Taxonomy" id="89051"/>
    <lineage>
        <taxon>Bacteria</taxon>
        <taxon>Bacillati</taxon>
        <taxon>Actinomycetota</taxon>
        <taxon>Actinomycetes</taxon>
        <taxon>Mycobacteriales</taxon>
        <taxon>Gordoniaceae</taxon>
        <taxon>Gordonia</taxon>
    </lineage>
</organism>
<evidence type="ECO:0000313" key="4">
    <source>
        <dbReference type="Proteomes" id="UP000466307"/>
    </source>
</evidence>
<feature type="transmembrane region" description="Helical" evidence="2">
    <location>
        <begin position="235"/>
        <end position="254"/>
    </location>
</feature>
<dbReference type="RefSeq" id="WP_157079401.1">
    <property type="nucleotide sequence ID" value="NZ_JAADZU010000032.1"/>
</dbReference>
<accession>A0A7K3LPN4</accession>
<reference evidence="3 4" key="1">
    <citation type="submission" date="2020-01" db="EMBL/GenBank/DDBJ databases">
        <title>Investigation of new actinobacteria for the biodesulphurisation of diesel fuel.</title>
        <authorList>
            <person name="Athi Narayanan S.M."/>
        </authorList>
    </citation>
    <scope>NUCLEOTIDE SEQUENCE [LARGE SCALE GENOMIC DNA]</scope>
    <source>
        <strain evidence="3 4">213E</strain>
    </source>
</reference>
<keyword evidence="2" id="KW-0812">Transmembrane</keyword>
<dbReference type="AlphaFoldDB" id="A0A7K3LPN4"/>
<feature type="transmembrane region" description="Helical" evidence="2">
    <location>
        <begin position="200"/>
        <end position="223"/>
    </location>
</feature>
<protein>
    <recommendedName>
        <fullName evidence="5">Glycerophosphoryl diester phosphodiesterase membrane domain-containing protein</fullName>
    </recommendedName>
</protein>
<name>A0A7K3LPN4_9ACTN</name>
<evidence type="ECO:0008006" key="5">
    <source>
        <dbReference type="Google" id="ProtNLM"/>
    </source>
</evidence>
<sequence>MTYSPGEGFTPPEWSPVPNAADPGAPGVGAPGVGAPGVGAPGVGAPGVGAPGVGTPGVGTPGSGPRWGSGIGAPPPPPVWQQPAPAHRPGIVPLRPLGVGDIIAATFATLTRSPRQHFGISAAVTALVVAVTMPAVALAVAVTDGEITVESWSAALVDALGNYDLIALALIGPVAPTVIAGAAGLPTSLSYLVGTVRHRFAAIVGSTAPAMVLGLIPVVVGAAVVDRLPDTPGGLVAIIAVSAATMIGVVAGLVRLGQAPAVATTEGLRPGDALRRALTLSGPGFWRYLAVLVLLTLICGVISWVLRVGIFAVGEVWAIPPLAESALTGVWAVIASVTLAPLLACAFAVMGVDARIRREGFQVQLAEWAAGGGR</sequence>
<evidence type="ECO:0000256" key="2">
    <source>
        <dbReference type="SAM" id="Phobius"/>
    </source>
</evidence>
<keyword evidence="2" id="KW-0472">Membrane</keyword>
<gene>
    <name evidence="3" type="ORF">GYA93_11455</name>
</gene>
<feature type="transmembrane region" description="Helical" evidence="2">
    <location>
        <begin position="118"/>
        <end position="142"/>
    </location>
</feature>
<dbReference type="EMBL" id="JAADZU010000032">
    <property type="protein sequence ID" value="NDK90193.1"/>
    <property type="molecule type" value="Genomic_DNA"/>
</dbReference>
<evidence type="ECO:0000256" key="1">
    <source>
        <dbReference type="SAM" id="MobiDB-lite"/>
    </source>
</evidence>
<keyword evidence="4" id="KW-1185">Reference proteome</keyword>
<feature type="transmembrane region" description="Helical" evidence="2">
    <location>
        <begin position="165"/>
        <end position="193"/>
    </location>
</feature>
<proteinExistence type="predicted"/>
<feature type="transmembrane region" description="Helical" evidence="2">
    <location>
        <begin position="326"/>
        <end position="349"/>
    </location>
</feature>
<feature type="compositionally biased region" description="Gly residues" evidence="1">
    <location>
        <begin position="26"/>
        <end position="71"/>
    </location>
</feature>
<feature type="region of interest" description="Disordered" evidence="1">
    <location>
        <begin position="1"/>
        <end position="73"/>
    </location>
</feature>
<evidence type="ECO:0000313" key="3">
    <source>
        <dbReference type="EMBL" id="NDK90193.1"/>
    </source>
</evidence>
<dbReference type="Proteomes" id="UP000466307">
    <property type="component" value="Unassembled WGS sequence"/>
</dbReference>
<comment type="caution">
    <text evidence="3">The sequence shown here is derived from an EMBL/GenBank/DDBJ whole genome shotgun (WGS) entry which is preliminary data.</text>
</comment>
<feature type="transmembrane region" description="Helical" evidence="2">
    <location>
        <begin position="285"/>
        <end position="306"/>
    </location>
</feature>
<feature type="compositionally biased region" description="Low complexity" evidence="1">
    <location>
        <begin position="16"/>
        <end position="25"/>
    </location>
</feature>
<keyword evidence="2" id="KW-1133">Transmembrane helix</keyword>